<dbReference type="PANTHER" id="PTHR33116:SF78">
    <property type="entry name" value="OS12G0587133 PROTEIN"/>
    <property type="match status" value="1"/>
</dbReference>
<evidence type="ECO:0000313" key="2">
    <source>
        <dbReference type="Proteomes" id="UP000504610"/>
    </source>
</evidence>
<feature type="domain" description="Reverse transcriptase zinc-binding" evidence="1">
    <location>
        <begin position="3"/>
        <end position="87"/>
    </location>
</feature>
<dbReference type="GeneID" id="108824553"/>
<gene>
    <name evidence="3" type="primary">LOC108824553</name>
</gene>
<dbReference type="KEGG" id="rsz:108824553"/>
<dbReference type="RefSeq" id="XP_018453481.1">
    <property type="nucleotide sequence ID" value="XM_018597979.1"/>
</dbReference>
<dbReference type="OrthoDB" id="1026082at2759"/>
<dbReference type="AlphaFoldDB" id="A0A6J0L1E7"/>
<accession>A0A6J0L1E7</accession>
<dbReference type="PANTHER" id="PTHR33116">
    <property type="entry name" value="REVERSE TRANSCRIPTASE ZINC-BINDING DOMAIN-CONTAINING PROTEIN-RELATED-RELATED"/>
    <property type="match status" value="1"/>
</dbReference>
<reference evidence="3" key="1">
    <citation type="submission" date="2025-08" db="UniProtKB">
        <authorList>
            <consortium name="RefSeq"/>
        </authorList>
    </citation>
    <scope>IDENTIFICATION</scope>
    <source>
        <tissue evidence="3">Leaf</tissue>
    </source>
</reference>
<name>A0A6J0L1E7_RAPSA</name>
<sequence>MAYKSATTWDILRPRQDTKSWVDVVWFKGAIPKLSFHMWIANYDRLPTRTRLAAWGLPITTQCPFCSNFDETRDHLLLSCEYSKAIWREVFARCHPPSAPLLDWSELLSWIRRAPSSQLILLRKLATQITVYHLWKQRNNLIHNHLSFPASTVFYGIDKELRNIISARRHRKRFDSLMLLWMR</sequence>
<dbReference type="Pfam" id="PF13966">
    <property type="entry name" value="zf-RVT"/>
    <property type="match status" value="1"/>
</dbReference>
<evidence type="ECO:0000313" key="3">
    <source>
        <dbReference type="RefSeq" id="XP_018453481.1"/>
    </source>
</evidence>
<proteinExistence type="predicted"/>
<keyword evidence="2" id="KW-1185">Reference proteome</keyword>
<organism evidence="2 3">
    <name type="scientific">Raphanus sativus</name>
    <name type="common">Radish</name>
    <name type="synonym">Raphanus raphanistrum var. sativus</name>
    <dbReference type="NCBI Taxonomy" id="3726"/>
    <lineage>
        <taxon>Eukaryota</taxon>
        <taxon>Viridiplantae</taxon>
        <taxon>Streptophyta</taxon>
        <taxon>Embryophyta</taxon>
        <taxon>Tracheophyta</taxon>
        <taxon>Spermatophyta</taxon>
        <taxon>Magnoliopsida</taxon>
        <taxon>eudicotyledons</taxon>
        <taxon>Gunneridae</taxon>
        <taxon>Pentapetalae</taxon>
        <taxon>rosids</taxon>
        <taxon>malvids</taxon>
        <taxon>Brassicales</taxon>
        <taxon>Brassicaceae</taxon>
        <taxon>Brassiceae</taxon>
        <taxon>Raphanus</taxon>
    </lineage>
</organism>
<evidence type="ECO:0000259" key="1">
    <source>
        <dbReference type="Pfam" id="PF13966"/>
    </source>
</evidence>
<dbReference type="Proteomes" id="UP000504610">
    <property type="component" value="Unplaced"/>
</dbReference>
<dbReference type="InterPro" id="IPR026960">
    <property type="entry name" value="RVT-Znf"/>
</dbReference>
<protein>
    <submittedName>
        <fullName evidence="3">Uncharacterized protein LOC108824553</fullName>
    </submittedName>
</protein>